<dbReference type="CDD" id="cd01292">
    <property type="entry name" value="metallo-dependent_hydrolases"/>
    <property type="match status" value="1"/>
</dbReference>
<feature type="domain" description="Amidohydrolase-related" evidence="2">
    <location>
        <begin position="53"/>
        <end position="359"/>
    </location>
</feature>
<keyword evidence="4" id="KW-1185">Reference proteome</keyword>
<gene>
    <name evidence="3" type="ORF">IC761_25340</name>
</gene>
<dbReference type="GO" id="GO:0019748">
    <property type="term" value="P:secondary metabolic process"/>
    <property type="evidence" value="ECO:0007669"/>
    <property type="project" value="TreeGrafter"/>
</dbReference>
<protein>
    <submittedName>
        <fullName evidence="3">Amidohydrolase</fullName>
    </submittedName>
</protein>
<evidence type="ECO:0000259" key="2">
    <source>
        <dbReference type="Pfam" id="PF04909"/>
    </source>
</evidence>
<keyword evidence="3" id="KW-0378">Hydrolase</keyword>
<dbReference type="InterPro" id="IPR032466">
    <property type="entry name" value="Metal_Hydrolase"/>
</dbReference>
<dbReference type="SUPFAM" id="SSF51556">
    <property type="entry name" value="Metallo-dependent hydrolases"/>
    <property type="match status" value="1"/>
</dbReference>
<dbReference type="InterPro" id="IPR006680">
    <property type="entry name" value="Amidohydro-rel"/>
</dbReference>
<dbReference type="EMBL" id="CP061379">
    <property type="protein sequence ID" value="QPF89815.1"/>
    <property type="molecule type" value="Genomic_DNA"/>
</dbReference>
<evidence type="ECO:0000256" key="1">
    <source>
        <dbReference type="ARBA" id="ARBA00023239"/>
    </source>
</evidence>
<sequence>MYTRDRESSEHRCSICCDSIGSRRGFLAGLGALGLASTIPSIAAFGQTKPTLIDTHLHFYPPEYQKLWLGYEDAHKQPHFPGQVAWSREKLVEDMDGNGVRTGILSVASTPGVWFDLGSAEAGRLARACNEYAADMMRDHPGRFGLFATLSMLDIDATLKEIEYALDTLKADGIGLQTSYGDKWLGNAAYKPVLEELNRRKAIVYVHPLVASCCSALSVGTFPAVIEVPHDTTRTVTSLLLSGSFARYRDIKWLFSHAGGTIPMMAGRINSFYGARPDLKEFAPEGIEGELRRLHYDTANATFAPSMAALLKLVPASQVTYGTDYPYFGLGQFAQLQALGLSAQDLDAIGHENAMRLIPRLRA</sequence>
<dbReference type="InterPro" id="IPR032465">
    <property type="entry name" value="ACMSD"/>
</dbReference>
<dbReference type="FunFam" id="3.20.20.140:FF:000108">
    <property type="entry name" value="Predicted metal-dependent hydrolase, TIM-barrel fold"/>
    <property type="match status" value="1"/>
</dbReference>
<dbReference type="PANTHER" id="PTHR21240">
    <property type="entry name" value="2-AMINO-3-CARBOXYLMUCONATE-6-SEMIALDEHYDE DECARBOXYLASE"/>
    <property type="match status" value="1"/>
</dbReference>
<reference evidence="3 4" key="1">
    <citation type="submission" date="2020-09" db="EMBL/GenBank/DDBJ databases">
        <title>Complete genomes of bradyrhizobia occurring on native shrubby legumes in Australia.</title>
        <authorList>
            <person name="Lafay B."/>
        </authorList>
    </citation>
    <scope>NUCLEOTIDE SEQUENCE [LARGE SCALE GENOMIC DNA]</scope>
    <source>
        <strain evidence="3 4">BDV5040</strain>
    </source>
</reference>
<dbReference type="KEGG" id="bcou:IC761_25340"/>
<accession>A0A7S9GYQ4</accession>
<dbReference type="Gene3D" id="3.20.20.140">
    <property type="entry name" value="Metal-dependent hydrolases"/>
    <property type="match status" value="1"/>
</dbReference>
<dbReference type="PANTHER" id="PTHR21240:SF28">
    <property type="entry name" value="ISO-OROTATE DECARBOXYLASE (EUROFUNG)"/>
    <property type="match status" value="1"/>
</dbReference>
<evidence type="ECO:0000313" key="4">
    <source>
        <dbReference type="Proteomes" id="UP000594621"/>
    </source>
</evidence>
<dbReference type="GO" id="GO:0016787">
    <property type="term" value="F:hydrolase activity"/>
    <property type="evidence" value="ECO:0007669"/>
    <property type="project" value="UniProtKB-KW"/>
</dbReference>
<dbReference type="GO" id="GO:0016831">
    <property type="term" value="F:carboxy-lyase activity"/>
    <property type="evidence" value="ECO:0007669"/>
    <property type="project" value="InterPro"/>
</dbReference>
<organism evidence="3 4">
    <name type="scientific">Bradyrhizobium commune</name>
    <dbReference type="NCBI Taxonomy" id="83627"/>
    <lineage>
        <taxon>Bacteria</taxon>
        <taxon>Pseudomonadati</taxon>
        <taxon>Pseudomonadota</taxon>
        <taxon>Alphaproteobacteria</taxon>
        <taxon>Hyphomicrobiales</taxon>
        <taxon>Nitrobacteraceae</taxon>
        <taxon>Bradyrhizobium</taxon>
    </lineage>
</organism>
<dbReference type="Pfam" id="PF04909">
    <property type="entry name" value="Amidohydro_2"/>
    <property type="match status" value="1"/>
</dbReference>
<dbReference type="AlphaFoldDB" id="A0A7S9GYQ4"/>
<proteinExistence type="predicted"/>
<dbReference type="GO" id="GO:0005737">
    <property type="term" value="C:cytoplasm"/>
    <property type="evidence" value="ECO:0007669"/>
    <property type="project" value="TreeGrafter"/>
</dbReference>
<keyword evidence="1" id="KW-0456">Lyase</keyword>
<evidence type="ECO:0000313" key="3">
    <source>
        <dbReference type="EMBL" id="QPF89815.1"/>
    </source>
</evidence>
<dbReference type="RefSeq" id="WP_195799413.1">
    <property type="nucleotide sequence ID" value="NZ_CP061379.1"/>
</dbReference>
<dbReference type="Proteomes" id="UP000594621">
    <property type="component" value="Chromosome"/>
</dbReference>
<name>A0A7S9GYQ4_9BRAD</name>